<reference evidence="1 2" key="1">
    <citation type="submission" date="2018-12" db="EMBL/GenBank/DDBJ databases">
        <authorList>
            <consortium name="Pathogen Informatics"/>
        </authorList>
    </citation>
    <scope>NUCLEOTIDE SEQUENCE [LARGE SCALE GENOMIC DNA]</scope>
    <source>
        <strain evidence="1 2">NCTC10047</strain>
    </source>
</reference>
<sequence length="88" mass="9114">MKIRASLFALGMATALTGCQNMDSNGLLSSGAEAFQAYTLSDAQVKALSDQSCKELDSKAKIAPASSEYAKRLAKIAAALGITLTASR</sequence>
<evidence type="ECO:0000313" key="2">
    <source>
        <dbReference type="Proteomes" id="UP000275676"/>
    </source>
</evidence>
<accession>A0A3S4GRM3</accession>
<dbReference type="AlphaFoldDB" id="A0A3S4GRM3"/>
<evidence type="ECO:0000313" key="1">
    <source>
        <dbReference type="EMBL" id="VEA75152.1"/>
    </source>
</evidence>
<dbReference type="EMBL" id="LR134156">
    <property type="protein sequence ID" value="VEA75152.1"/>
    <property type="molecule type" value="Genomic_DNA"/>
</dbReference>
<dbReference type="GO" id="GO:0008237">
    <property type="term" value="F:metallopeptidase activity"/>
    <property type="evidence" value="ECO:0007669"/>
    <property type="project" value="UniProtKB-KW"/>
</dbReference>
<keyword evidence="1" id="KW-0645">Protease</keyword>
<gene>
    <name evidence="1" type="primary">yggG_2</name>
    <name evidence="1" type="ORF">NCTC10047_00966</name>
</gene>
<name>A0A3S4GRM3_SALER</name>
<dbReference type="Proteomes" id="UP000275676">
    <property type="component" value="Chromosome"/>
</dbReference>
<protein>
    <submittedName>
        <fullName evidence="1">Metalloprotease yggG</fullName>
        <ecNumber evidence="1">3.4.24.-</ecNumber>
    </submittedName>
</protein>
<keyword evidence="1" id="KW-0378">Hydrolase</keyword>
<keyword evidence="1" id="KW-0482">Metalloprotease</keyword>
<organism evidence="1 2">
    <name type="scientific">Salmonella enterica subsp. arizonae</name>
    <dbReference type="NCBI Taxonomy" id="59203"/>
    <lineage>
        <taxon>Bacteria</taxon>
        <taxon>Pseudomonadati</taxon>
        <taxon>Pseudomonadota</taxon>
        <taxon>Gammaproteobacteria</taxon>
        <taxon>Enterobacterales</taxon>
        <taxon>Enterobacteriaceae</taxon>
        <taxon>Salmonella</taxon>
    </lineage>
</organism>
<proteinExistence type="predicted"/>
<dbReference type="EC" id="3.4.24.-" evidence="1"/>
<dbReference type="GO" id="GO:0006508">
    <property type="term" value="P:proteolysis"/>
    <property type="evidence" value="ECO:0007669"/>
    <property type="project" value="UniProtKB-KW"/>
</dbReference>
<dbReference type="PROSITE" id="PS51257">
    <property type="entry name" value="PROKAR_LIPOPROTEIN"/>
    <property type="match status" value="1"/>
</dbReference>